<gene>
    <name evidence="1" type="ORF">D3871_13850</name>
</gene>
<reference evidence="2" key="1">
    <citation type="submission" date="2018-09" db="EMBL/GenBank/DDBJ databases">
        <authorList>
            <person name="Zhu H."/>
        </authorList>
    </citation>
    <scope>NUCLEOTIDE SEQUENCE [LARGE SCALE GENOMIC DNA]</scope>
    <source>
        <strain evidence="2">K1R23-30</strain>
    </source>
</reference>
<dbReference type="OrthoDB" id="1883113at2"/>
<dbReference type="AlphaFoldDB" id="A0A3A3FTD8"/>
<dbReference type="Proteomes" id="UP000265955">
    <property type="component" value="Unassembled WGS sequence"/>
</dbReference>
<organism evidence="1 2">
    <name type="scientific">Noviherbaspirillum saxi</name>
    <dbReference type="NCBI Taxonomy" id="2320863"/>
    <lineage>
        <taxon>Bacteria</taxon>
        <taxon>Pseudomonadati</taxon>
        <taxon>Pseudomonadota</taxon>
        <taxon>Betaproteobacteria</taxon>
        <taxon>Burkholderiales</taxon>
        <taxon>Oxalobacteraceae</taxon>
        <taxon>Noviherbaspirillum</taxon>
    </lineage>
</organism>
<protein>
    <recommendedName>
        <fullName evidence="3">Glycosyl transferases group 1</fullName>
    </recommendedName>
</protein>
<evidence type="ECO:0000313" key="1">
    <source>
        <dbReference type="EMBL" id="RJF99487.1"/>
    </source>
</evidence>
<dbReference type="SUPFAM" id="SSF53756">
    <property type="entry name" value="UDP-Glycosyltransferase/glycogen phosphorylase"/>
    <property type="match status" value="1"/>
</dbReference>
<keyword evidence="2" id="KW-1185">Reference proteome</keyword>
<comment type="caution">
    <text evidence="1">The sequence shown here is derived from an EMBL/GenBank/DDBJ whole genome shotgun (WGS) entry which is preliminary data.</text>
</comment>
<dbReference type="RefSeq" id="WP_119769425.1">
    <property type="nucleotide sequence ID" value="NZ_QYUO01000001.1"/>
</dbReference>
<accession>A0A3A3FTD8</accession>
<sequence length="511" mass="55610">MNPSVALDALESVKFAPTSSPLWQRLASLTNTLEGDARTALINEIAALVLKARDAEWLRCSALAYLTHDCVWLVRQAMLADDTSSPDAIMALLGLAWHQALVRMPERNAFAQLLQDIDAVRLQSLVAARISGGVSIRRGTPDSRLRVAIYTPEVGSSRHGGTMFTLNLISVLARQSTDLYAYTAKETTIPVVDSYHGSIESVAALAVEQESLKLNTSRAIQLMLPNTEFSLRSRFDHVLQAIDAYAPDVVVFVGFMSPLMYKLFARYPVVGLSVHALPPLAPVDVWLNADSSDDVVCWPGVPAPVVFPFPFRFWPKGPATPVDRATVGLAATATVLVTAGVRLHFEILPPWSERIVDFVEAHPDVHWLLIGVAKGKSLPGLPLHPRIHLIPPQLNLEAWLAMSDVYVNPPRMGGGGAVAMAMEQGLPVVTFTNNDGGDKVGACALSSDDEYFSQLAVWVTDTSARQQAGNEMQARFITRLDLSGQQAAKDLMQACHRAIESFKQRMGTSDA</sequence>
<dbReference type="Gene3D" id="3.40.50.2000">
    <property type="entry name" value="Glycogen Phosphorylase B"/>
    <property type="match status" value="1"/>
</dbReference>
<evidence type="ECO:0000313" key="2">
    <source>
        <dbReference type="Proteomes" id="UP000265955"/>
    </source>
</evidence>
<proteinExistence type="predicted"/>
<name>A0A3A3FTD8_9BURK</name>
<dbReference type="EMBL" id="QYUO01000001">
    <property type="protein sequence ID" value="RJF99487.1"/>
    <property type="molecule type" value="Genomic_DNA"/>
</dbReference>
<evidence type="ECO:0008006" key="3">
    <source>
        <dbReference type="Google" id="ProtNLM"/>
    </source>
</evidence>